<reference evidence="3" key="2">
    <citation type="journal article" date="2017" name="Nat. Plants">
        <title>The Aegilops tauschii genome reveals multiple impacts of transposons.</title>
        <authorList>
            <person name="Zhao G."/>
            <person name="Zou C."/>
            <person name="Li K."/>
            <person name="Wang K."/>
            <person name="Li T."/>
            <person name="Gao L."/>
            <person name="Zhang X."/>
            <person name="Wang H."/>
            <person name="Yang Z."/>
            <person name="Liu X."/>
            <person name="Jiang W."/>
            <person name="Mao L."/>
            <person name="Kong X."/>
            <person name="Jiao Y."/>
            <person name="Jia J."/>
        </authorList>
    </citation>
    <scope>NUCLEOTIDE SEQUENCE [LARGE SCALE GENOMIC DNA]</scope>
    <source>
        <strain evidence="3">cv. AL8/78</strain>
    </source>
</reference>
<dbReference type="AlphaFoldDB" id="A0A453AGK1"/>
<reference evidence="3" key="1">
    <citation type="journal article" date="2014" name="Science">
        <title>Ancient hybridizations among the ancestral genomes of bread wheat.</title>
        <authorList>
            <consortium name="International Wheat Genome Sequencing Consortium,"/>
            <person name="Marcussen T."/>
            <person name="Sandve S.R."/>
            <person name="Heier L."/>
            <person name="Spannagl M."/>
            <person name="Pfeifer M."/>
            <person name="Jakobsen K.S."/>
            <person name="Wulff B.B."/>
            <person name="Steuernagel B."/>
            <person name="Mayer K.F."/>
            <person name="Olsen O.A."/>
        </authorList>
    </citation>
    <scope>NUCLEOTIDE SEQUENCE [LARGE SCALE GENOMIC DNA]</scope>
    <source>
        <strain evidence="3">cv. AL8/78</strain>
    </source>
</reference>
<evidence type="ECO:0000313" key="3">
    <source>
        <dbReference type="Proteomes" id="UP000015105"/>
    </source>
</evidence>
<dbReference type="Gramene" id="AET2Gv20125700.9">
    <property type="protein sequence ID" value="AET2Gv20125700.9"/>
    <property type="gene ID" value="AET2Gv20125700"/>
</dbReference>
<feature type="compositionally biased region" description="Low complexity" evidence="1">
    <location>
        <begin position="75"/>
        <end position="92"/>
    </location>
</feature>
<reference evidence="2" key="5">
    <citation type="journal article" date="2021" name="G3 (Bethesda)">
        <title>Aegilops tauschii genome assembly Aet v5.0 features greater sequence contiguity and improved annotation.</title>
        <authorList>
            <person name="Wang L."/>
            <person name="Zhu T."/>
            <person name="Rodriguez J.C."/>
            <person name="Deal K.R."/>
            <person name="Dubcovsky J."/>
            <person name="McGuire P.E."/>
            <person name="Lux T."/>
            <person name="Spannagl M."/>
            <person name="Mayer K.F.X."/>
            <person name="Baldrich P."/>
            <person name="Meyers B.C."/>
            <person name="Huo N."/>
            <person name="Gu Y.Q."/>
            <person name="Zhou H."/>
            <person name="Devos K.M."/>
            <person name="Bennetzen J.L."/>
            <person name="Unver T."/>
            <person name="Budak H."/>
            <person name="Gulick P.J."/>
            <person name="Galiba G."/>
            <person name="Kalapos B."/>
            <person name="Nelson D.R."/>
            <person name="Li P."/>
            <person name="You F.M."/>
            <person name="Luo M.C."/>
            <person name="Dvorak J."/>
        </authorList>
    </citation>
    <scope>NUCLEOTIDE SEQUENCE [LARGE SCALE GENOMIC DNA]</scope>
    <source>
        <strain evidence="2">cv. AL8/78</strain>
    </source>
</reference>
<dbReference type="EnsemblPlants" id="AET2Gv20125700.9">
    <property type="protein sequence ID" value="AET2Gv20125700.9"/>
    <property type="gene ID" value="AET2Gv20125700"/>
</dbReference>
<reference evidence="2" key="4">
    <citation type="submission" date="2019-03" db="UniProtKB">
        <authorList>
            <consortium name="EnsemblPlants"/>
        </authorList>
    </citation>
    <scope>IDENTIFICATION</scope>
</reference>
<name>A0A453AGK1_AEGTS</name>
<feature type="compositionally biased region" description="Basic residues" evidence="1">
    <location>
        <begin position="42"/>
        <end position="51"/>
    </location>
</feature>
<evidence type="ECO:0000256" key="1">
    <source>
        <dbReference type="SAM" id="MobiDB-lite"/>
    </source>
</evidence>
<feature type="region of interest" description="Disordered" evidence="1">
    <location>
        <begin position="1"/>
        <end position="92"/>
    </location>
</feature>
<evidence type="ECO:0000313" key="2">
    <source>
        <dbReference type="EnsemblPlants" id="AET2Gv20125700.9"/>
    </source>
</evidence>
<keyword evidence="3" id="KW-1185">Reference proteome</keyword>
<protein>
    <submittedName>
        <fullName evidence="2">Uncharacterized protein</fullName>
    </submittedName>
</protein>
<sequence length="163" mass="17921">PAPSARSAPGDEKQPREGETPTRCPLTQSPGAHQRRVPPAARKARARRRYPHGGTGPAEVAPRQMQCEEQRLEPRTSASPSPRATSSACSPTPGCWEMVHTIRWQRYGFEMKKKGESSCGLWSKFDDGDSWILSAKCCGSIIGFPAARQRWTDKSWACPASCP</sequence>
<dbReference type="Proteomes" id="UP000015105">
    <property type="component" value="Chromosome 2D"/>
</dbReference>
<accession>A0A453AGK1</accession>
<organism evidence="2 3">
    <name type="scientific">Aegilops tauschii subsp. strangulata</name>
    <name type="common">Goatgrass</name>
    <dbReference type="NCBI Taxonomy" id="200361"/>
    <lineage>
        <taxon>Eukaryota</taxon>
        <taxon>Viridiplantae</taxon>
        <taxon>Streptophyta</taxon>
        <taxon>Embryophyta</taxon>
        <taxon>Tracheophyta</taxon>
        <taxon>Spermatophyta</taxon>
        <taxon>Magnoliopsida</taxon>
        <taxon>Liliopsida</taxon>
        <taxon>Poales</taxon>
        <taxon>Poaceae</taxon>
        <taxon>BOP clade</taxon>
        <taxon>Pooideae</taxon>
        <taxon>Triticodae</taxon>
        <taxon>Triticeae</taxon>
        <taxon>Triticinae</taxon>
        <taxon>Aegilops</taxon>
    </lineage>
</organism>
<feature type="compositionally biased region" description="Basic and acidic residues" evidence="1">
    <location>
        <begin position="9"/>
        <end position="20"/>
    </location>
</feature>
<reference evidence="2" key="3">
    <citation type="journal article" date="2017" name="Nature">
        <title>Genome sequence of the progenitor of the wheat D genome Aegilops tauschii.</title>
        <authorList>
            <person name="Luo M.C."/>
            <person name="Gu Y.Q."/>
            <person name="Puiu D."/>
            <person name="Wang H."/>
            <person name="Twardziok S.O."/>
            <person name="Deal K.R."/>
            <person name="Huo N."/>
            <person name="Zhu T."/>
            <person name="Wang L."/>
            <person name="Wang Y."/>
            <person name="McGuire P.E."/>
            <person name="Liu S."/>
            <person name="Long H."/>
            <person name="Ramasamy R.K."/>
            <person name="Rodriguez J.C."/>
            <person name="Van S.L."/>
            <person name="Yuan L."/>
            <person name="Wang Z."/>
            <person name="Xia Z."/>
            <person name="Xiao L."/>
            <person name="Anderson O.D."/>
            <person name="Ouyang S."/>
            <person name="Liang Y."/>
            <person name="Zimin A.V."/>
            <person name="Pertea G."/>
            <person name="Qi P."/>
            <person name="Bennetzen J.L."/>
            <person name="Dai X."/>
            <person name="Dawson M.W."/>
            <person name="Muller H.G."/>
            <person name="Kugler K."/>
            <person name="Rivarola-Duarte L."/>
            <person name="Spannagl M."/>
            <person name="Mayer K.F.X."/>
            <person name="Lu F.H."/>
            <person name="Bevan M.W."/>
            <person name="Leroy P."/>
            <person name="Li P."/>
            <person name="You F.M."/>
            <person name="Sun Q."/>
            <person name="Liu Z."/>
            <person name="Lyons E."/>
            <person name="Wicker T."/>
            <person name="Salzberg S.L."/>
            <person name="Devos K.M."/>
            <person name="Dvorak J."/>
        </authorList>
    </citation>
    <scope>NUCLEOTIDE SEQUENCE [LARGE SCALE GENOMIC DNA]</scope>
    <source>
        <strain evidence="2">cv. AL8/78</strain>
    </source>
</reference>
<proteinExistence type="predicted"/>